<evidence type="ECO:0000313" key="2">
    <source>
        <dbReference type="Proteomes" id="UP000249061"/>
    </source>
</evidence>
<organism evidence="1 2">
    <name type="scientific">Archangium gephyra</name>
    <dbReference type="NCBI Taxonomy" id="48"/>
    <lineage>
        <taxon>Bacteria</taxon>
        <taxon>Pseudomonadati</taxon>
        <taxon>Myxococcota</taxon>
        <taxon>Myxococcia</taxon>
        <taxon>Myxococcales</taxon>
        <taxon>Cystobacterineae</taxon>
        <taxon>Archangiaceae</taxon>
        <taxon>Archangium</taxon>
    </lineage>
</organism>
<evidence type="ECO:0000313" key="1">
    <source>
        <dbReference type="EMBL" id="PZR05992.1"/>
    </source>
</evidence>
<sequence length="593" mass="61973">MKRLALGLMLSTFFACPEPDEPPAPVKPAPVVVALLREVRGAVTLTREGASRPAKDEPVFDGDVLTTGGDGHVTLSGGGREVELLENSRFRVGKTLGDLALDVGELMFLETDAGAFDTALGAARPAAGSRVKMQASDAGTTFEVGFGSLMLFDVPDAGAQTVKAGEKFVVGMGVLSLEEPVLPVKPPPEVKPTLKLTSRGGVSLKGKKLAGPRELDENGAFIVDRAGQLTVEAGGARAQLQASSKGTIEPTSGDTRFKLALREGSARIFLKEGESVLVDGRKPLKLTARTSSTVVVTATKSGPPRVEVLGGAVDSTVGETTTALQPRKGAPVLSLPAARSSRVNWARPGDVALLLTEGDGEVEVATDAEFQNVLIAAKTVESLVVPAPLKGGLFWRRAGDAEPGQARFERDEYAGAIAAKSDTVAETGLKATVYFQGAVPTLTFTFPVKSDAASWRFRVYSAGNLKTALVDRKVTENKAVVESGALAEGSYLWSAVPTSSSGVEASGGRMNKMDIVFDNSVTRLVLTSPKDGERAAKAIGVAPLGSKLSLNGKPVPLDAGGRFSLATPPGNVAVFKLVTRDGAESFWVRRLTR</sequence>
<evidence type="ECO:0008006" key="3">
    <source>
        <dbReference type="Google" id="ProtNLM"/>
    </source>
</evidence>
<dbReference type="EMBL" id="QFQP01000041">
    <property type="protein sequence ID" value="PZR05992.1"/>
    <property type="molecule type" value="Genomic_DNA"/>
</dbReference>
<dbReference type="Proteomes" id="UP000249061">
    <property type="component" value="Unassembled WGS sequence"/>
</dbReference>
<gene>
    <name evidence="1" type="ORF">DI536_31525</name>
</gene>
<comment type="caution">
    <text evidence="1">The sequence shown here is derived from an EMBL/GenBank/DDBJ whole genome shotgun (WGS) entry which is preliminary data.</text>
</comment>
<protein>
    <recommendedName>
        <fullName evidence="3">FecR protein domain-containing protein</fullName>
    </recommendedName>
</protein>
<reference evidence="1 2" key="1">
    <citation type="submission" date="2017-08" db="EMBL/GenBank/DDBJ databases">
        <title>Infants hospitalized years apart are colonized by the same room-sourced microbial strains.</title>
        <authorList>
            <person name="Brooks B."/>
            <person name="Olm M.R."/>
            <person name="Firek B.A."/>
            <person name="Baker R."/>
            <person name="Thomas B.C."/>
            <person name="Morowitz M.J."/>
            <person name="Banfield J.F."/>
        </authorList>
    </citation>
    <scope>NUCLEOTIDE SEQUENCE [LARGE SCALE GENOMIC DNA]</scope>
    <source>
        <strain evidence="1">S2_003_000_R2_14</strain>
    </source>
</reference>
<name>A0A2W5ST33_9BACT</name>
<proteinExistence type="predicted"/>
<dbReference type="PROSITE" id="PS51257">
    <property type="entry name" value="PROKAR_LIPOPROTEIN"/>
    <property type="match status" value="1"/>
</dbReference>
<dbReference type="AlphaFoldDB" id="A0A2W5ST33"/>
<accession>A0A2W5ST33</accession>